<reference evidence="1 2" key="1">
    <citation type="journal article" date="2021" name="BMC Biol.">
        <title>Horizontally acquired antibacterial genes associated with adaptive radiation of ladybird beetles.</title>
        <authorList>
            <person name="Li H.S."/>
            <person name="Tang X.F."/>
            <person name="Huang Y.H."/>
            <person name="Xu Z.Y."/>
            <person name="Chen M.L."/>
            <person name="Du X.Y."/>
            <person name="Qiu B.Y."/>
            <person name="Chen P.T."/>
            <person name="Zhang W."/>
            <person name="Slipinski A."/>
            <person name="Escalona H.E."/>
            <person name="Waterhouse R.M."/>
            <person name="Zwick A."/>
            <person name="Pang H."/>
        </authorList>
    </citation>
    <scope>NUCLEOTIDE SEQUENCE [LARGE SCALE GENOMIC DNA]</scope>
    <source>
        <strain evidence="1">SYSU2018</strain>
    </source>
</reference>
<name>A0ABD2MM10_9CUCU</name>
<evidence type="ECO:0000313" key="2">
    <source>
        <dbReference type="Proteomes" id="UP001516400"/>
    </source>
</evidence>
<feature type="non-terminal residue" evidence="1">
    <location>
        <position position="52"/>
    </location>
</feature>
<protein>
    <submittedName>
        <fullName evidence="1">Uncharacterized protein</fullName>
    </submittedName>
</protein>
<dbReference type="AlphaFoldDB" id="A0ABD2MM10"/>
<accession>A0ABD2MM10</accession>
<comment type="caution">
    <text evidence="1">The sequence shown here is derived from an EMBL/GenBank/DDBJ whole genome shotgun (WGS) entry which is preliminary data.</text>
</comment>
<gene>
    <name evidence="1" type="ORF">HHI36_011565</name>
</gene>
<evidence type="ECO:0000313" key="1">
    <source>
        <dbReference type="EMBL" id="KAL3267438.1"/>
    </source>
</evidence>
<dbReference type="EMBL" id="JABFTP020000001">
    <property type="protein sequence ID" value="KAL3267438.1"/>
    <property type="molecule type" value="Genomic_DNA"/>
</dbReference>
<keyword evidence="2" id="KW-1185">Reference proteome</keyword>
<dbReference type="Proteomes" id="UP001516400">
    <property type="component" value="Unassembled WGS sequence"/>
</dbReference>
<proteinExistence type="predicted"/>
<sequence length="52" mass="6162">MYKNKVKDKLASLEDENDNAHSWEKLKPIIIDAAEETLPTIKKEKSRDWFDE</sequence>
<organism evidence="1 2">
    <name type="scientific">Cryptolaemus montrouzieri</name>
    <dbReference type="NCBI Taxonomy" id="559131"/>
    <lineage>
        <taxon>Eukaryota</taxon>
        <taxon>Metazoa</taxon>
        <taxon>Ecdysozoa</taxon>
        <taxon>Arthropoda</taxon>
        <taxon>Hexapoda</taxon>
        <taxon>Insecta</taxon>
        <taxon>Pterygota</taxon>
        <taxon>Neoptera</taxon>
        <taxon>Endopterygota</taxon>
        <taxon>Coleoptera</taxon>
        <taxon>Polyphaga</taxon>
        <taxon>Cucujiformia</taxon>
        <taxon>Coccinelloidea</taxon>
        <taxon>Coccinellidae</taxon>
        <taxon>Scymninae</taxon>
        <taxon>Scymnini</taxon>
        <taxon>Cryptolaemus</taxon>
    </lineage>
</organism>